<reference evidence="1 3" key="1">
    <citation type="journal article" date="2014" name="Nat. Genet.">
        <title>Genome and transcriptome of the porcine whipworm Trichuris suis.</title>
        <authorList>
            <person name="Jex A.R."/>
            <person name="Nejsum P."/>
            <person name="Schwarz E.M."/>
            <person name="Hu L."/>
            <person name="Young N.D."/>
            <person name="Hall R.S."/>
            <person name="Korhonen P.K."/>
            <person name="Liao S."/>
            <person name="Thamsborg S."/>
            <person name="Xia J."/>
            <person name="Xu P."/>
            <person name="Wang S."/>
            <person name="Scheerlinck J.P."/>
            <person name="Hofmann A."/>
            <person name="Sternberg P.W."/>
            <person name="Wang J."/>
            <person name="Gasser R.B."/>
        </authorList>
    </citation>
    <scope>NUCLEOTIDE SEQUENCE [LARGE SCALE GENOMIC DNA]</scope>
    <source>
        <strain evidence="2">DCEP-RM93F</strain>
        <strain evidence="1">DCEP-RM93M</strain>
    </source>
</reference>
<organism evidence="1 3">
    <name type="scientific">Trichuris suis</name>
    <name type="common">pig whipworm</name>
    <dbReference type="NCBI Taxonomy" id="68888"/>
    <lineage>
        <taxon>Eukaryota</taxon>
        <taxon>Metazoa</taxon>
        <taxon>Ecdysozoa</taxon>
        <taxon>Nematoda</taxon>
        <taxon>Enoplea</taxon>
        <taxon>Dorylaimia</taxon>
        <taxon>Trichinellida</taxon>
        <taxon>Trichuridae</taxon>
        <taxon>Trichuris</taxon>
    </lineage>
</organism>
<sequence>MVNDMKGRLDGRLSPLPPSLNVIYHTGFAEGKELNLSEGSGRLDISSYSTSKFLMFTTQMHIRPVTHSSYDECVIQEIKDIATKVDGFWKTGETLKEKLGGLVQRVDEAKLSEQSVQLDEEVALDPSLCKCKLLLISSLDVESSYELKY</sequence>
<dbReference type="Proteomes" id="UP000030758">
    <property type="component" value="Unassembled WGS sequence"/>
</dbReference>
<evidence type="ECO:0000313" key="1">
    <source>
        <dbReference type="EMBL" id="KFD57529.1"/>
    </source>
</evidence>
<dbReference type="EMBL" id="KL367571">
    <property type="protein sequence ID" value="KFD63564.1"/>
    <property type="molecule type" value="Genomic_DNA"/>
</dbReference>
<evidence type="ECO:0000313" key="2">
    <source>
        <dbReference type="EMBL" id="KFD63564.1"/>
    </source>
</evidence>
<evidence type="ECO:0000313" key="3">
    <source>
        <dbReference type="Proteomes" id="UP000030764"/>
    </source>
</evidence>
<dbReference type="Proteomes" id="UP000030764">
    <property type="component" value="Unassembled WGS sequence"/>
</dbReference>
<dbReference type="EMBL" id="KL363188">
    <property type="protein sequence ID" value="KFD57529.1"/>
    <property type="molecule type" value="Genomic_DNA"/>
</dbReference>
<gene>
    <name evidence="1" type="ORF">M513_01632</name>
    <name evidence="2" type="ORF">M514_01632</name>
</gene>
<proteinExistence type="predicted"/>
<keyword evidence="3" id="KW-1185">Reference proteome</keyword>
<accession>A0A085MJY3</accession>
<name>A0A085MJY3_9BILA</name>
<dbReference type="AlphaFoldDB" id="A0A085MJY3"/>
<protein>
    <submittedName>
        <fullName evidence="1">Uncharacterized protein</fullName>
    </submittedName>
</protein>